<evidence type="ECO:0000313" key="4">
    <source>
        <dbReference type="Proteomes" id="UP000576082"/>
    </source>
</evidence>
<organism evidence="3 4">
    <name type="scientific">Flammeovirga aprica JL-4</name>
    <dbReference type="NCBI Taxonomy" id="694437"/>
    <lineage>
        <taxon>Bacteria</taxon>
        <taxon>Pseudomonadati</taxon>
        <taxon>Bacteroidota</taxon>
        <taxon>Cytophagia</taxon>
        <taxon>Cytophagales</taxon>
        <taxon>Flammeovirgaceae</taxon>
        <taxon>Flammeovirga</taxon>
    </lineage>
</organism>
<keyword evidence="1" id="KW-0472">Membrane</keyword>
<dbReference type="InterPro" id="IPR003675">
    <property type="entry name" value="Rce1/LyrA-like_dom"/>
</dbReference>
<dbReference type="GO" id="GO:0008237">
    <property type="term" value="F:metallopeptidase activity"/>
    <property type="evidence" value="ECO:0007669"/>
    <property type="project" value="UniProtKB-KW"/>
</dbReference>
<name>A0A7X9RV86_9BACT</name>
<keyword evidence="1" id="KW-1133">Transmembrane helix</keyword>
<comment type="caution">
    <text evidence="3">The sequence shown here is derived from an EMBL/GenBank/DDBJ whole genome shotgun (WGS) entry which is preliminary data.</text>
</comment>
<dbReference type="GO" id="GO:0080120">
    <property type="term" value="P:CAAX-box protein maturation"/>
    <property type="evidence" value="ECO:0007669"/>
    <property type="project" value="UniProtKB-ARBA"/>
</dbReference>
<dbReference type="AlphaFoldDB" id="A0A7X9RV86"/>
<dbReference type="GO" id="GO:0006508">
    <property type="term" value="P:proteolysis"/>
    <property type="evidence" value="ECO:0007669"/>
    <property type="project" value="UniProtKB-KW"/>
</dbReference>
<dbReference type="Proteomes" id="UP000576082">
    <property type="component" value="Unassembled WGS sequence"/>
</dbReference>
<keyword evidence="3" id="KW-0378">Hydrolase</keyword>
<feature type="transmembrane region" description="Helical" evidence="1">
    <location>
        <begin position="170"/>
        <end position="190"/>
    </location>
</feature>
<gene>
    <name evidence="3" type="ORF">HHU12_15345</name>
</gene>
<dbReference type="Pfam" id="PF02517">
    <property type="entry name" value="Rce1-like"/>
    <property type="match status" value="1"/>
</dbReference>
<feature type="domain" description="CAAX prenyl protease 2/Lysostaphin resistance protein A-like" evidence="2">
    <location>
        <begin position="139"/>
        <end position="209"/>
    </location>
</feature>
<reference evidence="3 4" key="1">
    <citation type="submission" date="2020-04" db="EMBL/GenBank/DDBJ databases">
        <title>Flammeovirga sp. SR4, a novel species isolated from seawater.</title>
        <authorList>
            <person name="Wang X."/>
        </authorList>
    </citation>
    <scope>NUCLEOTIDE SEQUENCE [LARGE SCALE GENOMIC DNA]</scope>
    <source>
        <strain evidence="3 4">ATCC 23126</strain>
    </source>
</reference>
<accession>A0A7X9RV86</accession>
<feature type="transmembrane region" description="Helical" evidence="1">
    <location>
        <begin position="91"/>
        <end position="108"/>
    </location>
</feature>
<evidence type="ECO:0000313" key="3">
    <source>
        <dbReference type="EMBL" id="NME69350.1"/>
    </source>
</evidence>
<dbReference type="EMBL" id="JABANE010000040">
    <property type="protein sequence ID" value="NME69350.1"/>
    <property type="molecule type" value="Genomic_DNA"/>
</dbReference>
<feature type="transmembrane region" description="Helical" evidence="1">
    <location>
        <begin position="20"/>
        <end position="41"/>
    </location>
</feature>
<keyword evidence="3" id="KW-0645">Protease</keyword>
<evidence type="ECO:0000256" key="1">
    <source>
        <dbReference type="SAM" id="Phobius"/>
    </source>
</evidence>
<sequence length="212" mass="24902">MQYFKVNDITSLDKSVSIFLIIKSIFLFSLISLLYGIVDYLFIHSSSDIVLYSEMSYWEKLLLGSLWAPIVEEFAYRYFLDFKVRSTKISISLLLSFLLIHTVGFFFSFGNYNYLLFVGYFLCIFLIVDKLIKQSFVDKWKDLFIYISVFGFGISHITNFSLDQLSIDKIPYVICYVLTISIIGYIMTVIRLKFGMRYNIALHFVLNFLLFV</sequence>
<protein>
    <submittedName>
        <fullName evidence="3">CPBP family intramembrane metalloprotease</fullName>
    </submittedName>
</protein>
<keyword evidence="4" id="KW-1185">Reference proteome</keyword>
<proteinExistence type="predicted"/>
<dbReference type="GO" id="GO:0004175">
    <property type="term" value="F:endopeptidase activity"/>
    <property type="evidence" value="ECO:0007669"/>
    <property type="project" value="UniProtKB-ARBA"/>
</dbReference>
<feature type="transmembrane region" description="Helical" evidence="1">
    <location>
        <begin position="143"/>
        <end position="158"/>
    </location>
</feature>
<feature type="transmembrane region" description="Helical" evidence="1">
    <location>
        <begin position="114"/>
        <end position="131"/>
    </location>
</feature>
<dbReference type="RefSeq" id="WP_169657627.1">
    <property type="nucleotide sequence ID" value="NZ_JABANE010000040.1"/>
</dbReference>
<evidence type="ECO:0000259" key="2">
    <source>
        <dbReference type="Pfam" id="PF02517"/>
    </source>
</evidence>
<keyword evidence="1" id="KW-0812">Transmembrane</keyword>
<keyword evidence="3" id="KW-0482">Metalloprotease</keyword>